<dbReference type="RefSeq" id="WP_013567610.1">
    <property type="nucleotide sequence ID" value="NC_014963.1"/>
</dbReference>
<dbReference type="AlphaFoldDB" id="E8UWZ0"/>
<dbReference type="InterPro" id="IPR036249">
    <property type="entry name" value="Thioredoxin-like_sf"/>
</dbReference>
<dbReference type="PROSITE" id="PS51352">
    <property type="entry name" value="THIOREDOXIN_2"/>
    <property type="match status" value="2"/>
</dbReference>
<evidence type="ECO:0000313" key="3">
    <source>
        <dbReference type="EMBL" id="ADV81877.1"/>
    </source>
</evidence>
<dbReference type="CDD" id="cd02966">
    <property type="entry name" value="TlpA_like_family"/>
    <property type="match status" value="1"/>
</dbReference>
<dbReference type="Proteomes" id="UP000006844">
    <property type="component" value="Chromosome"/>
</dbReference>
<evidence type="ECO:0000313" key="4">
    <source>
        <dbReference type="Proteomes" id="UP000006844"/>
    </source>
</evidence>
<dbReference type="EMBL" id="CP002467">
    <property type="protein sequence ID" value="ADV81877.1"/>
    <property type="molecule type" value="Genomic_DNA"/>
</dbReference>
<name>E8UWZ0_TERSS</name>
<dbReference type="GO" id="GO:0016209">
    <property type="term" value="F:antioxidant activity"/>
    <property type="evidence" value="ECO:0007669"/>
    <property type="project" value="InterPro"/>
</dbReference>
<feature type="signal peptide" evidence="1">
    <location>
        <begin position="1"/>
        <end position="27"/>
    </location>
</feature>
<dbReference type="KEGG" id="tsa:AciPR4_1046"/>
<accession>E8UWZ0</accession>
<reference evidence="3 4" key="1">
    <citation type="journal article" date="2012" name="Stand. Genomic Sci.">
        <title>Complete genome sequence of Terriglobus saanensis type strain SP1PR4(T), an Acidobacteria from tundra soil.</title>
        <authorList>
            <person name="Rawat S.R."/>
            <person name="Mannisto M.K."/>
            <person name="Starovoytov V."/>
            <person name="Goodwin L."/>
            <person name="Nolan M."/>
            <person name="Hauser L."/>
            <person name="Land M."/>
            <person name="Davenport K.W."/>
            <person name="Woyke T."/>
            <person name="Haggblom M.M."/>
        </authorList>
    </citation>
    <scope>NUCLEOTIDE SEQUENCE</scope>
    <source>
        <strain evidence="4">ATCC BAA-1853 / DSM 23119 / SP1PR4</strain>
    </source>
</reference>
<keyword evidence="4" id="KW-1185">Reference proteome</keyword>
<dbReference type="InterPro" id="IPR013766">
    <property type="entry name" value="Thioredoxin_domain"/>
</dbReference>
<protein>
    <submittedName>
        <fullName evidence="3">Alkyl hydroperoxide reductase/ Thiol specific antioxidant/ Mal allergen</fullName>
    </submittedName>
</protein>
<dbReference type="Gene3D" id="3.40.30.10">
    <property type="entry name" value="Glutaredoxin"/>
    <property type="match status" value="2"/>
</dbReference>
<dbReference type="PANTHER" id="PTHR43640:SF1">
    <property type="entry name" value="THIOREDOXIN-DEPENDENT PEROXIREDOXIN"/>
    <property type="match status" value="1"/>
</dbReference>
<gene>
    <name evidence="3" type="ordered locus">AciPR4_1046</name>
</gene>
<dbReference type="InterPro" id="IPR000866">
    <property type="entry name" value="AhpC/TSA"/>
</dbReference>
<dbReference type="eggNOG" id="COG1225">
    <property type="taxonomic scope" value="Bacteria"/>
</dbReference>
<dbReference type="SUPFAM" id="SSF52833">
    <property type="entry name" value="Thioredoxin-like"/>
    <property type="match status" value="2"/>
</dbReference>
<evidence type="ECO:0000259" key="2">
    <source>
        <dbReference type="PROSITE" id="PS51352"/>
    </source>
</evidence>
<feature type="domain" description="Thioredoxin" evidence="2">
    <location>
        <begin position="33"/>
        <end position="196"/>
    </location>
</feature>
<organism evidence="3 4">
    <name type="scientific">Terriglobus saanensis (strain ATCC BAA-1853 / DSM 23119 / SP1PR4)</name>
    <dbReference type="NCBI Taxonomy" id="401053"/>
    <lineage>
        <taxon>Bacteria</taxon>
        <taxon>Pseudomonadati</taxon>
        <taxon>Acidobacteriota</taxon>
        <taxon>Terriglobia</taxon>
        <taxon>Terriglobales</taxon>
        <taxon>Acidobacteriaceae</taxon>
        <taxon>Terriglobus</taxon>
    </lineage>
</organism>
<proteinExistence type="predicted"/>
<feature type="domain" description="Thioredoxin" evidence="2">
    <location>
        <begin position="214"/>
        <end position="372"/>
    </location>
</feature>
<dbReference type="PANTHER" id="PTHR43640">
    <property type="entry name" value="OS07G0260300 PROTEIN"/>
    <property type="match status" value="1"/>
</dbReference>
<dbReference type="CDD" id="cd02969">
    <property type="entry name" value="PRX_like1"/>
    <property type="match status" value="1"/>
</dbReference>
<dbReference type="HOGENOM" id="CLU_733515_0_0_0"/>
<evidence type="ECO:0000256" key="1">
    <source>
        <dbReference type="SAM" id="SignalP"/>
    </source>
</evidence>
<dbReference type="Pfam" id="PF00578">
    <property type="entry name" value="AhpC-TSA"/>
    <property type="match status" value="2"/>
</dbReference>
<dbReference type="InterPro" id="IPR047262">
    <property type="entry name" value="PRX-like1"/>
</dbReference>
<dbReference type="GO" id="GO:0016491">
    <property type="term" value="F:oxidoreductase activity"/>
    <property type="evidence" value="ECO:0007669"/>
    <property type="project" value="InterPro"/>
</dbReference>
<sequence length="385" mass="43409">MKEFEGKLKRICVLLLACFAFCIMASAEEHPILPLGASAPEFALPGVDDKVHKLSDYAASHVLVVVFTCNHCPIAQMYEQRIQQLFNDYKTKGVSVVAIQPNDPKAIRIDELDSSDVSDTLPEMKIRVQYKHLTYPYLYDGDTQQVARAYGPQATPHVFIFDRQRKLRYEGRMDNSYRTEMVKTNDARNAIDALLSGKEVVVKHTGTFGCSTKWAEKSAARAAALQKIEAQPVHVEPVSKAELAKLRTNPTHQMMLVDFWATWCGSCIVEFADLQDLLRMYGDREFSLVTVSANMPDEKASVLRLLEKKHATSRNLLFDSSDTAVLQTAFDPKWDSAVPYTVLLSGDGKVLYKKMGPVDLLELRRTILANLPSDYIGFNKYWKTD</sequence>
<dbReference type="STRING" id="401053.AciPR4_1046"/>
<feature type="chain" id="PRO_5003228780" evidence="1">
    <location>
        <begin position="28"/>
        <end position="385"/>
    </location>
</feature>
<keyword evidence="1" id="KW-0732">Signal</keyword>